<dbReference type="SUPFAM" id="SSF64288">
    <property type="entry name" value="Chorismate lyase-like"/>
    <property type="match status" value="1"/>
</dbReference>
<dbReference type="InterPro" id="IPR036388">
    <property type="entry name" value="WH-like_DNA-bd_sf"/>
</dbReference>
<dbReference type="GO" id="GO:0045892">
    <property type="term" value="P:negative regulation of DNA-templated transcription"/>
    <property type="evidence" value="ECO:0007669"/>
    <property type="project" value="TreeGrafter"/>
</dbReference>
<dbReference type="SMART" id="SM00866">
    <property type="entry name" value="UTRA"/>
    <property type="match status" value="1"/>
</dbReference>
<organism evidence="5 6">
    <name type="scientific">[Clostridium] hylemonae DSM 15053</name>
    <dbReference type="NCBI Taxonomy" id="553973"/>
    <lineage>
        <taxon>Bacteria</taxon>
        <taxon>Bacillati</taxon>
        <taxon>Bacillota</taxon>
        <taxon>Clostridia</taxon>
        <taxon>Lachnospirales</taxon>
        <taxon>Lachnospiraceae</taxon>
    </lineage>
</organism>
<dbReference type="PANTHER" id="PTHR44846">
    <property type="entry name" value="MANNOSYL-D-GLYCERATE TRANSPORT/METABOLISM SYSTEM REPRESSOR MNGR-RELATED"/>
    <property type="match status" value="1"/>
</dbReference>
<dbReference type="Proteomes" id="UP000004893">
    <property type="component" value="Unassembled WGS sequence"/>
</dbReference>
<dbReference type="InterPro" id="IPR036390">
    <property type="entry name" value="WH_DNA-bd_sf"/>
</dbReference>
<evidence type="ECO:0000256" key="3">
    <source>
        <dbReference type="ARBA" id="ARBA00023163"/>
    </source>
</evidence>
<dbReference type="EMBL" id="ABYI02000019">
    <property type="protein sequence ID" value="EEG74433.1"/>
    <property type="molecule type" value="Genomic_DNA"/>
</dbReference>
<dbReference type="InterPro" id="IPR011663">
    <property type="entry name" value="UTRA"/>
</dbReference>
<evidence type="ECO:0000256" key="1">
    <source>
        <dbReference type="ARBA" id="ARBA00023015"/>
    </source>
</evidence>
<accession>C0BZ55</accession>
<dbReference type="PANTHER" id="PTHR44846:SF1">
    <property type="entry name" value="MANNOSYL-D-GLYCERATE TRANSPORT_METABOLISM SYSTEM REPRESSOR MNGR-RELATED"/>
    <property type="match status" value="1"/>
</dbReference>
<dbReference type="Gene3D" id="3.40.1410.10">
    <property type="entry name" value="Chorismate lyase-like"/>
    <property type="match status" value="1"/>
</dbReference>
<dbReference type="CDD" id="cd07377">
    <property type="entry name" value="WHTH_GntR"/>
    <property type="match status" value="1"/>
</dbReference>
<dbReference type="STRING" id="553973.CLOHYLEM_05094"/>
<dbReference type="InterPro" id="IPR028978">
    <property type="entry name" value="Chorismate_lyase_/UTRA_dom_sf"/>
</dbReference>
<evidence type="ECO:0000259" key="4">
    <source>
        <dbReference type="PROSITE" id="PS50949"/>
    </source>
</evidence>
<name>C0BZ55_9FIRM</name>
<dbReference type="FunFam" id="1.10.10.10:FF:000079">
    <property type="entry name" value="GntR family transcriptional regulator"/>
    <property type="match status" value="1"/>
</dbReference>
<dbReference type="Pfam" id="PF00392">
    <property type="entry name" value="GntR"/>
    <property type="match status" value="1"/>
</dbReference>
<dbReference type="eggNOG" id="COG2188">
    <property type="taxonomic scope" value="Bacteria"/>
</dbReference>
<dbReference type="Gene3D" id="1.10.10.10">
    <property type="entry name" value="Winged helix-like DNA-binding domain superfamily/Winged helix DNA-binding domain"/>
    <property type="match status" value="1"/>
</dbReference>
<dbReference type="GO" id="GO:0003677">
    <property type="term" value="F:DNA binding"/>
    <property type="evidence" value="ECO:0007669"/>
    <property type="project" value="UniProtKB-KW"/>
</dbReference>
<dbReference type="SMART" id="SM00345">
    <property type="entry name" value="HTH_GNTR"/>
    <property type="match status" value="1"/>
</dbReference>
<proteinExistence type="predicted"/>
<keyword evidence="2" id="KW-0238">DNA-binding</keyword>
<protein>
    <submittedName>
        <fullName evidence="5">UbiC transcription regulator-associated domain protein</fullName>
    </submittedName>
</protein>
<dbReference type="PRINTS" id="PR00035">
    <property type="entry name" value="HTHGNTR"/>
</dbReference>
<dbReference type="HOGENOM" id="CLU_063236_2_0_9"/>
<dbReference type="OrthoDB" id="9813468at2"/>
<evidence type="ECO:0000313" key="5">
    <source>
        <dbReference type="EMBL" id="EEG74433.1"/>
    </source>
</evidence>
<comment type="caution">
    <text evidence="5">The sequence shown here is derived from an EMBL/GenBank/DDBJ whole genome shotgun (WGS) entry which is preliminary data.</text>
</comment>
<dbReference type="PROSITE" id="PS50949">
    <property type="entry name" value="HTH_GNTR"/>
    <property type="match status" value="1"/>
</dbReference>
<dbReference type="RefSeq" id="WP_006442430.1">
    <property type="nucleotide sequence ID" value="NZ_CP036524.1"/>
</dbReference>
<reference evidence="5" key="1">
    <citation type="submission" date="2009-02" db="EMBL/GenBank/DDBJ databases">
        <authorList>
            <person name="Fulton L."/>
            <person name="Clifton S."/>
            <person name="Fulton B."/>
            <person name="Xu J."/>
            <person name="Minx P."/>
            <person name="Pepin K.H."/>
            <person name="Johnson M."/>
            <person name="Bhonagiri V."/>
            <person name="Nash W.E."/>
            <person name="Mardis E.R."/>
            <person name="Wilson R.K."/>
        </authorList>
    </citation>
    <scope>NUCLEOTIDE SEQUENCE [LARGE SCALE GENOMIC DNA]</scope>
    <source>
        <strain evidence="5">DSM 15053</strain>
    </source>
</reference>
<reference evidence="5" key="2">
    <citation type="submission" date="2013-06" db="EMBL/GenBank/DDBJ databases">
        <title>Draft genome sequence of Clostridium hylemonae (DSM 15053).</title>
        <authorList>
            <person name="Sudarsanam P."/>
            <person name="Ley R."/>
            <person name="Guruge J."/>
            <person name="Turnbaugh P.J."/>
            <person name="Mahowald M."/>
            <person name="Liep D."/>
            <person name="Gordon J."/>
        </authorList>
    </citation>
    <scope>NUCLEOTIDE SEQUENCE</scope>
    <source>
        <strain evidence="5">DSM 15053</strain>
    </source>
</reference>
<dbReference type="InterPro" id="IPR050679">
    <property type="entry name" value="Bact_HTH_transcr_reg"/>
</dbReference>
<dbReference type="GO" id="GO:0003700">
    <property type="term" value="F:DNA-binding transcription factor activity"/>
    <property type="evidence" value="ECO:0007669"/>
    <property type="project" value="InterPro"/>
</dbReference>
<feature type="domain" description="HTH gntR-type" evidence="4">
    <location>
        <begin position="10"/>
        <end position="78"/>
    </location>
</feature>
<keyword evidence="1" id="KW-0805">Transcription regulation</keyword>
<evidence type="ECO:0000256" key="2">
    <source>
        <dbReference type="ARBA" id="ARBA00023125"/>
    </source>
</evidence>
<dbReference type="SUPFAM" id="SSF46785">
    <property type="entry name" value="Winged helix' DNA-binding domain"/>
    <property type="match status" value="1"/>
</dbReference>
<dbReference type="AlphaFoldDB" id="C0BZ55"/>
<gene>
    <name evidence="5" type="ORF">CLOHYLEM_05094</name>
</gene>
<sequence length="242" mass="27417">MSAIEKANATPLYLQLKNKIKKEIRTGILKPGDKLPSESQMQQEYNMSRVTVRNAMEELTGEGYIIKVQGKGSFVAHTDMLRLPIGVTSFTEDAKMQGITLTSKVIKFGIEDIQTELDRRFFGDKTDGRILVLKRVRSADGVPVTIEENHMSPDLIDMKEEDLTGSYYDILINKYHMIPSNKGRRSVRITFADKEAAEYLDLSLGTPVIESEMCVFDMNGDAIHTVKDIVRGDNDRFLTWYV</sequence>
<dbReference type="Pfam" id="PF07702">
    <property type="entry name" value="UTRA"/>
    <property type="match status" value="1"/>
</dbReference>
<keyword evidence="6" id="KW-1185">Reference proteome</keyword>
<dbReference type="InterPro" id="IPR000524">
    <property type="entry name" value="Tscrpt_reg_HTH_GntR"/>
</dbReference>
<keyword evidence="3" id="KW-0804">Transcription</keyword>
<evidence type="ECO:0000313" key="6">
    <source>
        <dbReference type="Proteomes" id="UP000004893"/>
    </source>
</evidence>